<feature type="compositionally biased region" description="Low complexity" evidence="1">
    <location>
        <begin position="197"/>
        <end position="209"/>
    </location>
</feature>
<reference evidence="2 3" key="1">
    <citation type="submission" date="2020-04" db="EMBL/GenBank/DDBJ databases">
        <title>Plant Genome Project.</title>
        <authorList>
            <person name="Zhang R.-G."/>
        </authorList>
    </citation>
    <scope>NUCLEOTIDE SEQUENCE [LARGE SCALE GENOMIC DNA]</scope>
    <source>
        <strain evidence="2">YNK0</strain>
        <tissue evidence="2">Leaf</tissue>
    </source>
</reference>
<evidence type="ECO:0000256" key="1">
    <source>
        <dbReference type="SAM" id="MobiDB-lite"/>
    </source>
</evidence>
<dbReference type="PANTHER" id="PTHR33402">
    <property type="entry name" value="VQ MOTIF-CONTAINING PROTEIN 11-LIKE"/>
    <property type="match status" value="1"/>
</dbReference>
<dbReference type="EMBL" id="JABCRI010000005">
    <property type="protein sequence ID" value="KAF8405808.1"/>
    <property type="molecule type" value="Genomic_DNA"/>
</dbReference>
<dbReference type="PANTHER" id="PTHR33402:SF3">
    <property type="entry name" value="VQ DOMAIN-CONTAINING PROTEIN"/>
    <property type="match status" value="1"/>
</dbReference>
<dbReference type="InterPro" id="IPR039611">
    <property type="entry name" value="VQ_4/11/13/19/31/33"/>
</dbReference>
<protein>
    <submittedName>
        <fullName evidence="2">Uncharacterized protein</fullName>
    </submittedName>
</protein>
<comment type="caution">
    <text evidence="2">The sequence shown here is derived from an EMBL/GenBank/DDBJ whole genome shotgun (WGS) entry which is preliminary data.</text>
</comment>
<sequence>MAFECASGARDWSTLEETESGGSALQQYQVDVGENTYISITVPMLDNCSVEIRKDVPTASSIPTENANTSLPDMSLGTGRQTNRFVVNGDQAMEEIRTNEEKIQTVRKMIQSTVDAEITAFDNAAVRDCGFGRTGEYLWLDRTSPEPSSSSSDLVFSSISLFCFPSCRSLVLQEQAIAEKGFYLHRSPLSTPRGSEPPELLPLFPLSSPKQQSGDP</sequence>
<accession>A0A835DJE1</accession>
<gene>
    <name evidence="2" type="ORF">HHK36_007885</name>
</gene>
<dbReference type="AlphaFoldDB" id="A0A835DJE1"/>
<feature type="region of interest" description="Disordered" evidence="1">
    <location>
        <begin position="189"/>
        <end position="216"/>
    </location>
</feature>
<keyword evidence="3" id="KW-1185">Reference proteome</keyword>
<organism evidence="2 3">
    <name type="scientific">Tetracentron sinense</name>
    <name type="common">Spur-leaf</name>
    <dbReference type="NCBI Taxonomy" id="13715"/>
    <lineage>
        <taxon>Eukaryota</taxon>
        <taxon>Viridiplantae</taxon>
        <taxon>Streptophyta</taxon>
        <taxon>Embryophyta</taxon>
        <taxon>Tracheophyta</taxon>
        <taxon>Spermatophyta</taxon>
        <taxon>Magnoliopsida</taxon>
        <taxon>Trochodendrales</taxon>
        <taxon>Trochodendraceae</taxon>
        <taxon>Tetracentron</taxon>
    </lineage>
</organism>
<name>A0A835DJE1_TETSI</name>
<evidence type="ECO:0000313" key="3">
    <source>
        <dbReference type="Proteomes" id="UP000655225"/>
    </source>
</evidence>
<evidence type="ECO:0000313" key="2">
    <source>
        <dbReference type="EMBL" id="KAF8405808.1"/>
    </source>
</evidence>
<dbReference type="Proteomes" id="UP000655225">
    <property type="component" value="Unassembled WGS sequence"/>
</dbReference>
<proteinExistence type="predicted"/>